<keyword evidence="1" id="KW-1133">Transmembrane helix</keyword>
<dbReference type="AlphaFoldDB" id="A0A6C0LNY9"/>
<dbReference type="EMBL" id="MN740522">
    <property type="protein sequence ID" value="QHU30992.1"/>
    <property type="molecule type" value="Genomic_DNA"/>
</dbReference>
<protein>
    <submittedName>
        <fullName evidence="2">Uncharacterized protein</fullName>
    </submittedName>
</protein>
<name>A0A6C0LNY9_9ZZZZ</name>
<proteinExistence type="predicted"/>
<sequence length="37" mass="4424">MSINYTNILLIILFSMFTIFSIKNTLNRQDKIKNFLD</sequence>
<evidence type="ECO:0000313" key="2">
    <source>
        <dbReference type="EMBL" id="QHU30992.1"/>
    </source>
</evidence>
<accession>A0A6C0LNY9</accession>
<keyword evidence="1" id="KW-0472">Membrane</keyword>
<reference evidence="2" key="1">
    <citation type="journal article" date="2020" name="Nature">
        <title>Giant virus diversity and host interactions through global metagenomics.</title>
        <authorList>
            <person name="Schulz F."/>
            <person name="Roux S."/>
            <person name="Paez-Espino D."/>
            <person name="Jungbluth S."/>
            <person name="Walsh D.A."/>
            <person name="Denef V.J."/>
            <person name="McMahon K.D."/>
            <person name="Konstantinidis K.T."/>
            <person name="Eloe-Fadrosh E.A."/>
            <person name="Kyrpides N.C."/>
            <person name="Woyke T."/>
        </authorList>
    </citation>
    <scope>NUCLEOTIDE SEQUENCE</scope>
    <source>
        <strain evidence="2">GVMAG-M-3300027892-73</strain>
    </source>
</reference>
<feature type="transmembrane region" description="Helical" evidence="1">
    <location>
        <begin position="6"/>
        <end position="26"/>
    </location>
</feature>
<evidence type="ECO:0000256" key="1">
    <source>
        <dbReference type="SAM" id="Phobius"/>
    </source>
</evidence>
<keyword evidence="1" id="KW-0812">Transmembrane</keyword>
<organism evidence="2">
    <name type="scientific">viral metagenome</name>
    <dbReference type="NCBI Taxonomy" id="1070528"/>
    <lineage>
        <taxon>unclassified sequences</taxon>
        <taxon>metagenomes</taxon>
        <taxon>organismal metagenomes</taxon>
    </lineage>
</organism>